<keyword evidence="3" id="KW-1185">Reference proteome</keyword>
<dbReference type="PANTHER" id="PTHR34414:SF1">
    <property type="entry name" value="SUBTILISIN-LIKE SERINE PROTEASE"/>
    <property type="match status" value="1"/>
</dbReference>
<evidence type="ECO:0000256" key="1">
    <source>
        <dbReference type="SAM" id="Phobius"/>
    </source>
</evidence>
<dbReference type="Pfam" id="PF20246">
    <property type="entry name" value="DUF6601"/>
    <property type="match status" value="1"/>
</dbReference>
<feature type="transmembrane region" description="Helical" evidence="1">
    <location>
        <begin position="96"/>
        <end position="120"/>
    </location>
</feature>
<reference evidence="2" key="1">
    <citation type="journal article" date="2014" name="Nat. Commun.">
        <title>Multiple recent horizontal transfers of a large genomic region in cheese making fungi.</title>
        <authorList>
            <person name="Cheeseman K."/>
            <person name="Ropars J."/>
            <person name="Renault P."/>
            <person name="Dupont J."/>
            <person name="Gouzy J."/>
            <person name="Branca A."/>
            <person name="Abraham A.L."/>
            <person name="Ceppi M."/>
            <person name="Conseiller E."/>
            <person name="Debuchy R."/>
            <person name="Malagnac F."/>
            <person name="Goarin A."/>
            <person name="Silar P."/>
            <person name="Lacoste S."/>
            <person name="Sallet E."/>
            <person name="Bensimon A."/>
            <person name="Giraud T."/>
            <person name="Brygoo Y."/>
        </authorList>
    </citation>
    <scope>NUCLEOTIDE SEQUENCE [LARGE SCALE GENOMIC DNA]</scope>
    <source>
        <strain evidence="2">FM164</strain>
    </source>
</reference>
<name>W6R7X9_PENRF</name>
<dbReference type="PANTHER" id="PTHR34414">
    <property type="entry name" value="HET DOMAIN-CONTAINING PROTEIN-RELATED"/>
    <property type="match status" value="1"/>
</dbReference>
<proteinExistence type="predicted"/>
<evidence type="ECO:0000313" key="3">
    <source>
        <dbReference type="Proteomes" id="UP000030686"/>
    </source>
</evidence>
<organism evidence="2 3">
    <name type="scientific">Penicillium roqueforti (strain FM164)</name>
    <dbReference type="NCBI Taxonomy" id="1365484"/>
    <lineage>
        <taxon>Eukaryota</taxon>
        <taxon>Fungi</taxon>
        <taxon>Dikarya</taxon>
        <taxon>Ascomycota</taxon>
        <taxon>Pezizomycotina</taxon>
        <taxon>Eurotiomycetes</taxon>
        <taxon>Eurotiomycetidae</taxon>
        <taxon>Eurotiales</taxon>
        <taxon>Aspergillaceae</taxon>
        <taxon>Penicillium</taxon>
    </lineage>
</organism>
<protein>
    <submittedName>
        <fullName evidence="2">Uncharacterized protein</fullName>
    </submittedName>
</protein>
<dbReference type="Proteomes" id="UP000030686">
    <property type="component" value="Unassembled WGS sequence"/>
</dbReference>
<dbReference type="AlphaFoldDB" id="W6R7X9"/>
<dbReference type="InterPro" id="IPR046536">
    <property type="entry name" value="DUF6601"/>
</dbReference>
<accession>W6R7X9</accession>
<dbReference type="OrthoDB" id="5086500at2759"/>
<keyword evidence="1" id="KW-1133">Transmembrane helix</keyword>
<keyword evidence="1" id="KW-0812">Transmembrane</keyword>
<gene>
    <name evidence="2" type="ORF">PROQFM164_S08g000013</name>
</gene>
<evidence type="ECO:0000313" key="2">
    <source>
        <dbReference type="EMBL" id="CDM37962.1"/>
    </source>
</evidence>
<dbReference type="STRING" id="1365484.W6R7X9"/>
<keyword evidence="1" id="KW-0472">Membrane</keyword>
<feature type="transmembrane region" description="Helical" evidence="1">
    <location>
        <begin position="132"/>
        <end position="157"/>
    </location>
</feature>
<sequence length="181" mass="20723">MFDWIAGLGRILHRLHESDLRIAQDPSLCLVPRDTTWEQFCEFKSSLAGIPDRDVSLRYVNGEIHLMRLNFYGPIVLGKSDFQRAEYQYRTYFVRFYGPILFVIGLFSMVLSGLQVVVSVGVDPGTTWPMDAAVWISVTAIVASFSPLFVLGLLLVYKVAKEWKFAIRDRVRLLEEKQATE</sequence>
<dbReference type="EMBL" id="HG792022">
    <property type="protein sequence ID" value="CDM37962.1"/>
    <property type="molecule type" value="Genomic_DNA"/>
</dbReference>